<dbReference type="Proteomes" id="UP001589698">
    <property type="component" value="Unassembled WGS sequence"/>
</dbReference>
<dbReference type="InterPro" id="IPR006043">
    <property type="entry name" value="NCS2"/>
</dbReference>
<feature type="transmembrane region" description="Helical" evidence="7">
    <location>
        <begin position="472"/>
        <end position="490"/>
    </location>
</feature>
<keyword evidence="9" id="KW-1185">Reference proteome</keyword>
<comment type="similarity">
    <text evidence="2">Belongs to the nucleobase:cation symporter-2 (NCS2) (TC 2.A.40) family. Azg-like subfamily.</text>
</comment>
<evidence type="ECO:0000256" key="5">
    <source>
        <dbReference type="ARBA" id="ARBA00022989"/>
    </source>
</evidence>
<evidence type="ECO:0000256" key="3">
    <source>
        <dbReference type="ARBA" id="ARBA00022448"/>
    </source>
</evidence>
<dbReference type="Pfam" id="PF00860">
    <property type="entry name" value="Xan_ur_permease"/>
    <property type="match status" value="1"/>
</dbReference>
<evidence type="ECO:0000256" key="6">
    <source>
        <dbReference type="ARBA" id="ARBA00023136"/>
    </source>
</evidence>
<comment type="caution">
    <text evidence="8">The sequence shown here is derived from an EMBL/GenBank/DDBJ whole genome shotgun (WGS) entry which is preliminary data.</text>
</comment>
<dbReference type="PANTHER" id="PTHR43337">
    <property type="entry name" value="XANTHINE/URACIL PERMEASE C887.17-RELATED"/>
    <property type="match status" value="1"/>
</dbReference>
<proteinExistence type="inferred from homology"/>
<keyword evidence="4 7" id="KW-0812">Transmembrane</keyword>
<keyword evidence="6 7" id="KW-0472">Membrane</keyword>
<feature type="transmembrane region" description="Helical" evidence="7">
    <location>
        <begin position="158"/>
        <end position="182"/>
    </location>
</feature>
<feature type="transmembrane region" description="Helical" evidence="7">
    <location>
        <begin position="36"/>
        <end position="55"/>
    </location>
</feature>
<evidence type="ECO:0000256" key="2">
    <source>
        <dbReference type="ARBA" id="ARBA00005697"/>
    </source>
</evidence>
<dbReference type="InterPro" id="IPR045018">
    <property type="entry name" value="Azg-like"/>
</dbReference>
<feature type="transmembrane region" description="Helical" evidence="7">
    <location>
        <begin position="431"/>
        <end position="460"/>
    </location>
</feature>
<keyword evidence="5 7" id="KW-1133">Transmembrane helix</keyword>
<evidence type="ECO:0000313" key="8">
    <source>
        <dbReference type="EMBL" id="MFC0223599.1"/>
    </source>
</evidence>
<evidence type="ECO:0000313" key="9">
    <source>
        <dbReference type="Proteomes" id="UP001589698"/>
    </source>
</evidence>
<evidence type="ECO:0000256" key="1">
    <source>
        <dbReference type="ARBA" id="ARBA00004127"/>
    </source>
</evidence>
<name>A0ABV6E3M9_9ACTN</name>
<reference evidence="8 9" key="1">
    <citation type="submission" date="2024-09" db="EMBL/GenBank/DDBJ databases">
        <authorList>
            <person name="Sun Q."/>
            <person name="Mori K."/>
        </authorList>
    </citation>
    <scope>NUCLEOTIDE SEQUENCE [LARGE SCALE GENOMIC DNA]</scope>
    <source>
        <strain evidence="8 9">CCM 8654</strain>
    </source>
</reference>
<feature type="transmembrane region" description="Helical" evidence="7">
    <location>
        <begin position="229"/>
        <end position="247"/>
    </location>
</feature>
<organism evidence="8 9">
    <name type="scientific">Nocardioides zeicaulis</name>
    <dbReference type="NCBI Taxonomy" id="1776857"/>
    <lineage>
        <taxon>Bacteria</taxon>
        <taxon>Bacillati</taxon>
        <taxon>Actinomycetota</taxon>
        <taxon>Actinomycetes</taxon>
        <taxon>Propionibacteriales</taxon>
        <taxon>Nocardioidaceae</taxon>
        <taxon>Nocardioides</taxon>
    </lineage>
</organism>
<comment type="subcellular location">
    <subcellularLocation>
        <location evidence="1">Endomembrane system</location>
        <topology evidence="1">Multi-pass membrane protein</topology>
    </subcellularLocation>
</comment>
<dbReference type="RefSeq" id="WP_378519340.1">
    <property type="nucleotide sequence ID" value="NZ_CBCSDI010000016.1"/>
</dbReference>
<feature type="transmembrane region" description="Helical" evidence="7">
    <location>
        <begin position="202"/>
        <end position="222"/>
    </location>
</feature>
<dbReference type="EMBL" id="JBHLXH010000001">
    <property type="protein sequence ID" value="MFC0223599.1"/>
    <property type="molecule type" value="Genomic_DNA"/>
</dbReference>
<sequence length="495" mass="51027">MTDQTQTAPRRPRASGLDGFFDITARGSTIGREVRGGIVTFLTMAYIIVLNPLILGFVPDSTGAFLGGGAEPGSGIPAIAAGTALVAGVLTIFMGGYANFPLALATGLGLNAFVANTIARQTTWDAAMGLVVLEGVLILVLVLTGFRRAVFHAVPQQLKVAISVGIGLFIALIGFVDARVVTRIPDAFSTTVPVQLGSDGHLAGWPVLVFCIGLALVLALWVRKVHGAILISIVATTVVAVVVEAIGDLGSSSADNPTGWSLSVPRLSDGVVGLPSFDTLGEVDLFGAFSSAGTGALAALLLVFSLLLADFFDTMGTMTAIGAEAGLNDEEGIPPHSQRILVVDSVAAIAGGAAGVSSNTSYIESASGVGEGARTGLASVVTGLLFLLATFFTPLVSAIPSEAAVPALVLVGFLMMQQVSEIDWRDVEIAIPAFLAIVLMPYTYSISVGIGAGFVAYAFIKVVVGKAREVHPLMWVVAALFVVYFAYTPISSWLS</sequence>
<evidence type="ECO:0000256" key="4">
    <source>
        <dbReference type="ARBA" id="ARBA00022692"/>
    </source>
</evidence>
<gene>
    <name evidence="8" type="ORF">ACFFJG_14020</name>
</gene>
<evidence type="ECO:0000256" key="7">
    <source>
        <dbReference type="SAM" id="Phobius"/>
    </source>
</evidence>
<feature type="transmembrane region" description="Helical" evidence="7">
    <location>
        <begin position="100"/>
        <end position="120"/>
    </location>
</feature>
<feature type="transmembrane region" description="Helical" evidence="7">
    <location>
        <begin position="126"/>
        <end position="146"/>
    </location>
</feature>
<dbReference type="PANTHER" id="PTHR43337:SF1">
    <property type="entry name" value="XANTHINE_URACIL PERMEASE C887.17-RELATED"/>
    <property type="match status" value="1"/>
</dbReference>
<feature type="transmembrane region" description="Helical" evidence="7">
    <location>
        <begin position="377"/>
        <end position="396"/>
    </location>
</feature>
<feature type="transmembrane region" description="Helical" evidence="7">
    <location>
        <begin position="75"/>
        <end position="93"/>
    </location>
</feature>
<protein>
    <submittedName>
        <fullName evidence="8">NCS2 family permease</fullName>
    </submittedName>
</protein>
<feature type="transmembrane region" description="Helical" evidence="7">
    <location>
        <begin position="285"/>
        <end position="309"/>
    </location>
</feature>
<accession>A0ABV6E3M9</accession>
<keyword evidence="3" id="KW-0813">Transport</keyword>